<keyword evidence="2" id="KW-1185">Reference proteome</keyword>
<gene>
    <name evidence="1" type="ORF">SAMN05216178_6436</name>
</gene>
<proteinExistence type="predicted"/>
<organism evidence="1 2">
    <name type="scientific">Pseudomonas saponiphila</name>
    <dbReference type="NCBI Taxonomy" id="556534"/>
    <lineage>
        <taxon>Bacteria</taxon>
        <taxon>Pseudomonadati</taxon>
        <taxon>Pseudomonadota</taxon>
        <taxon>Gammaproteobacteria</taxon>
        <taxon>Pseudomonadales</taxon>
        <taxon>Pseudomonadaceae</taxon>
        <taxon>Pseudomonas</taxon>
    </lineage>
</organism>
<dbReference type="RefSeq" id="WP_092320474.1">
    <property type="nucleotide sequence ID" value="NZ_FNTJ01000002.1"/>
</dbReference>
<protein>
    <submittedName>
        <fullName evidence="1">Uncharacterized protein</fullName>
    </submittedName>
</protein>
<dbReference type="EMBL" id="FNTJ01000002">
    <property type="protein sequence ID" value="SED14796.1"/>
    <property type="molecule type" value="Genomic_DNA"/>
</dbReference>
<accession>A0A1H4Y9X5</accession>
<evidence type="ECO:0000313" key="2">
    <source>
        <dbReference type="Proteomes" id="UP000198982"/>
    </source>
</evidence>
<reference evidence="2" key="1">
    <citation type="submission" date="2016-10" db="EMBL/GenBank/DDBJ databases">
        <authorList>
            <person name="Varghese N."/>
            <person name="Submissions S."/>
        </authorList>
    </citation>
    <scope>NUCLEOTIDE SEQUENCE [LARGE SCALE GENOMIC DNA]</scope>
    <source>
        <strain evidence="2">DSM 9751</strain>
    </source>
</reference>
<dbReference type="Proteomes" id="UP000198982">
    <property type="component" value="Unassembled WGS sequence"/>
</dbReference>
<dbReference type="AlphaFoldDB" id="A0A1H4Y9X5"/>
<sequence length="83" mass="9668">MELLSKECIASVTLYDLRVSEGELMVFADSIAMVMKNFSDSDIEKSTVCESREELSYYLDELKELLKGMVRQEYLPERFKDDL</sequence>
<evidence type="ECO:0000313" key="1">
    <source>
        <dbReference type="EMBL" id="SED14796.1"/>
    </source>
</evidence>
<name>A0A1H4Y9X5_9PSED</name>